<accession>A0A6A0BAY3</accession>
<feature type="transmembrane region" description="Helical" evidence="2">
    <location>
        <begin position="579"/>
        <end position="597"/>
    </location>
</feature>
<name>A0A6A0BAY3_9LACT</name>
<comment type="caution">
    <text evidence="3">The sequence shown here is derived from an EMBL/GenBank/DDBJ whole genome shotgun (WGS) entry which is preliminary data.</text>
</comment>
<evidence type="ECO:0000313" key="3">
    <source>
        <dbReference type="EMBL" id="GFH42570.1"/>
    </source>
</evidence>
<dbReference type="AlphaFoldDB" id="A0A6A0BAY3"/>
<dbReference type="RefSeq" id="WP_172208720.1">
    <property type="nucleotide sequence ID" value="NZ_BLLI01000029.1"/>
</dbReference>
<proteinExistence type="predicted"/>
<evidence type="ECO:0000313" key="4">
    <source>
        <dbReference type="Proteomes" id="UP000480303"/>
    </source>
</evidence>
<evidence type="ECO:0000256" key="1">
    <source>
        <dbReference type="SAM" id="Coils"/>
    </source>
</evidence>
<dbReference type="Proteomes" id="UP000480303">
    <property type="component" value="Unassembled WGS sequence"/>
</dbReference>
<keyword evidence="1" id="KW-0175">Coiled coil</keyword>
<keyword evidence="4" id="KW-1185">Reference proteome</keyword>
<feature type="transmembrane region" description="Helical" evidence="2">
    <location>
        <begin position="604"/>
        <end position="623"/>
    </location>
</feature>
<protein>
    <submittedName>
        <fullName evidence="3">Uncharacterized protein</fullName>
    </submittedName>
</protein>
<reference evidence="3 4" key="1">
    <citation type="submission" date="2020-02" db="EMBL/GenBank/DDBJ databases">
        <title>Draft genome sequence of Lactococcus sp. Hs30E4-3.</title>
        <authorList>
            <person name="Noda S."/>
            <person name="Yuki M."/>
            <person name="Ohkuma M."/>
        </authorList>
    </citation>
    <scope>NUCLEOTIDE SEQUENCE [LARGE SCALE GENOMIC DNA]</scope>
    <source>
        <strain evidence="3 4">Hs30E4-3</strain>
    </source>
</reference>
<keyword evidence="2" id="KW-0472">Membrane</keyword>
<gene>
    <name evidence="3" type="ORF">Hs30E_11210</name>
</gene>
<organism evidence="3 4">
    <name type="scientific">Pseudolactococcus hodotermopsidis</name>
    <dbReference type="NCBI Taxonomy" id="2709157"/>
    <lineage>
        <taxon>Bacteria</taxon>
        <taxon>Bacillati</taxon>
        <taxon>Bacillota</taxon>
        <taxon>Bacilli</taxon>
        <taxon>Lactobacillales</taxon>
        <taxon>Streptococcaceae</taxon>
        <taxon>Pseudolactococcus</taxon>
    </lineage>
</organism>
<feature type="coiled-coil region" evidence="1">
    <location>
        <begin position="516"/>
        <end position="543"/>
    </location>
</feature>
<sequence length="665" mass="77672">MVNKLFLVSNVLNSTKNKESGLLDPFVNIVLYYILTSNKTKTKTNFTVAELVSELKTELQYNIPEFPMRQIFLELSKKRFITKENNTNKYRLNQEESTKDFILEYNDRENELKLNYSDVLKSCKDFVFQKTNQKCNSFETLFDEFIADELIKENTHRSKEEILNFRYIAEYVEKEKDDNSKHYDCIMQLRLAKALEGLLLYYSKDFESSFKNLTIYIDTPIVFYLLGITMLEVKDVYLNLVKELQEKGAKIAVFEHTAEEVENILEGSKKWVESNSFDISKASLASEYYFENGYNKNHIDLDIARFRNQLKDLKIDILEKPDESENKQFNEDTKSIEELIKKRRTAVYEPYNESIKRDVNSINSIYILRRGCRATTIQESKFIFLTTSYSLIKAASEYMSSLNHPTNREISSCISDIFLGTLLWSQTKKNLDFVNIKLTSQIYAAYNPSHELAEAYAVELNRAKDKQKITETDFALLQSRRLVEKLLFDVTNGDVNNVSDKTPGEILKNLRKEAEKKGSDKTKQIMEKELTQLEREKDEDLAKERTEKELQLKKTNDYIENIKNKADEKWRKCNCACNIIGLIALILCLVIIIIIIIKCLYDNTHAIIGTLAVIVPLVLSPFLKHIPIPSKYISKLNYMTLFELLKKKLKSRIYKDYHEAVDRMK</sequence>
<dbReference type="EMBL" id="BLLI01000029">
    <property type="protein sequence ID" value="GFH42570.1"/>
    <property type="molecule type" value="Genomic_DNA"/>
</dbReference>
<evidence type="ECO:0000256" key="2">
    <source>
        <dbReference type="SAM" id="Phobius"/>
    </source>
</evidence>
<keyword evidence="2" id="KW-1133">Transmembrane helix</keyword>
<keyword evidence="2" id="KW-0812">Transmembrane</keyword>